<organism evidence="1 2">
    <name type="scientific">Thermoflexibacter ruber</name>
    <dbReference type="NCBI Taxonomy" id="1003"/>
    <lineage>
        <taxon>Bacteria</taxon>
        <taxon>Pseudomonadati</taxon>
        <taxon>Bacteroidota</taxon>
        <taxon>Cytophagia</taxon>
        <taxon>Cytophagales</taxon>
        <taxon>Thermoflexibacteraceae</taxon>
        <taxon>Thermoflexibacter</taxon>
    </lineage>
</organism>
<reference evidence="1 2" key="1">
    <citation type="submission" date="2016-10" db="EMBL/GenBank/DDBJ databases">
        <authorList>
            <person name="de Groot N.N."/>
        </authorList>
    </citation>
    <scope>NUCLEOTIDE SEQUENCE [LARGE SCALE GENOMIC DNA]</scope>
    <source>
        <strain>GEY</strain>
        <strain evidence="2">DSM 9560</strain>
    </source>
</reference>
<dbReference type="AlphaFoldDB" id="A0A1I2IL28"/>
<keyword evidence="2" id="KW-1185">Reference proteome</keyword>
<proteinExistence type="predicted"/>
<dbReference type="RefSeq" id="WP_091548563.1">
    <property type="nucleotide sequence ID" value="NZ_FONY01000032.1"/>
</dbReference>
<sequence length="316" mass="33920">MSNVQAFLNARQVFRVGVANEGSRNRYDVSFPRPTGGVGTATFRDNVPSSFAVYKEGISYAGSPTASIENLPAQAFTAAGLNATLTKALRLVSSHEAKFDGINSYDRAIFSFGFIQFAGGSVSAGQLPNMMLLFKTKQPQMFHQLFGQYGIDVVAGSPRPDVRIWTENGTQVSGDDAWLYVMRNKQLTTAFIAAGNSPICMAIQIEQAAVGYVFPALKMPLDLGALGRIPASSILRSEAGNIALIDRTINMGAGGAGRLFKEAIDTLAPNGSLAQIQNLSDQRILQQVVSIGQARNDKRIVDRINSILNGGYSFAK</sequence>
<dbReference type="STRING" id="1003.SAMN04488541_103247"/>
<accession>A0A1I2IL28</accession>
<gene>
    <name evidence="1" type="ORF">SAMN04488541_103247</name>
</gene>
<protein>
    <submittedName>
        <fullName evidence="1">Peptidoglycan endopeptidase LytF</fullName>
    </submittedName>
</protein>
<dbReference type="Proteomes" id="UP000199513">
    <property type="component" value="Unassembled WGS sequence"/>
</dbReference>
<dbReference type="EMBL" id="FONY01000032">
    <property type="protein sequence ID" value="SFF41747.1"/>
    <property type="molecule type" value="Genomic_DNA"/>
</dbReference>
<dbReference type="OrthoDB" id="2149800at2"/>
<evidence type="ECO:0000313" key="1">
    <source>
        <dbReference type="EMBL" id="SFF41747.1"/>
    </source>
</evidence>
<evidence type="ECO:0000313" key="2">
    <source>
        <dbReference type="Proteomes" id="UP000199513"/>
    </source>
</evidence>
<name>A0A1I2IL28_9BACT</name>